<feature type="domain" description="Ketosynthase family 3 (KS3)" evidence="17">
    <location>
        <begin position="3"/>
        <end position="411"/>
    </location>
</feature>
<dbReference type="InterPro" id="IPR016039">
    <property type="entry name" value="Thiolase-like"/>
</dbReference>
<evidence type="ECO:0000256" key="7">
    <source>
        <dbReference type="ARBA" id="ARBA00022832"/>
    </source>
</evidence>
<dbReference type="InterPro" id="IPR017568">
    <property type="entry name" value="3-oxoacyl-ACP_synth-2"/>
</dbReference>
<comment type="catalytic activity">
    <reaction evidence="12 14">
        <text>(9Z)-hexadecenoyl-[ACP] + malonyl-[ACP] + H(+) = 3-oxo-(11Z)-octadecenoyl-[ACP] + holo-[ACP] + CO2</text>
        <dbReference type="Rhea" id="RHEA:55040"/>
        <dbReference type="Rhea" id="RHEA-COMP:9623"/>
        <dbReference type="Rhea" id="RHEA-COMP:9685"/>
        <dbReference type="Rhea" id="RHEA-COMP:10800"/>
        <dbReference type="Rhea" id="RHEA-COMP:14074"/>
        <dbReference type="ChEBI" id="CHEBI:15378"/>
        <dbReference type="ChEBI" id="CHEBI:16526"/>
        <dbReference type="ChEBI" id="CHEBI:64479"/>
        <dbReference type="ChEBI" id="CHEBI:78449"/>
        <dbReference type="ChEBI" id="CHEBI:83989"/>
        <dbReference type="ChEBI" id="CHEBI:138538"/>
        <dbReference type="EC" id="2.3.1.179"/>
    </reaction>
</comment>
<evidence type="ECO:0000256" key="9">
    <source>
        <dbReference type="ARBA" id="ARBA00023160"/>
    </source>
</evidence>
<dbReference type="EC" id="2.3.1.179" evidence="3 14"/>
<dbReference type="AlphaFoldDB" id="A0A7X0KVD0"/>
<gene>
    <name evidence="18" type="ORF">HD594_002282</name>
</gene>
<keyword evidence="10 14" id="KW-0012">Acyltransferase</keyword>
<keyword evidence="9 14" id="KW-0275">Fatty acid biosynthesis</keyword>
<evidence type="ECO:0000313" key="18">
    <source>
        <dbReference type="EMBL" id="MBB6391969.1"/>
    </source>
</evidence>
<evidence type="ECO:0000256" key="6">
    <source>
        <dbReference type="ARBA" id="ARBA00022679"/>
    </source>
</evidence>
<evidence type="ECO:0000256" key="15">
    <source>
        <dbReference type="PIRSR" id="PIRSR000447-1"/>
    </source>
</evidence>
<dbReference type="EMBL" id="JACHML010000001">
    <property type="protein sequence ID" value="MBB6391969.1"/>
    <property type="molecule type" value="Genomic_DNA"/>
</dbReference>
<dbReference type="InterPro" id="IPR020841">
    <property type="entry name" value="PKS_Beta-ketoAc_synthase_dom"/>
</dbReference>
<evidence type="ECO:0000256" key="8">
    <source>
        <dbReference type="ARBA" id="ARBA00023098"/>
    </source>
</evidence>
<evidence type="ECO:0000256" key="11">
    <source>
        <dbReference type="ARBA" id="ARBA00024006"/>
    </source>
</evidence>
<comment type="catalytic activity">
    <reaction evidence="13 14">
        <text>a fatty acyl-[ACP] + malonyl-[ACP] + H(+) = a 3-oxoacyl-[ACP] + holo-[ACP] + CO2</text>
        <dbReference type="Rhea" id="RHEA:22836"/>
        <dbReference type="Rhea" id="RHEA-COMP:9623"/>
        <dbReference type="Rhea" id="RHEA-COMP:9685"/>
        <dbReference type="Rhea" id="RHEA-COMP:9916"/>
        <dbReference type="Rhea" id="RHEA-COMP:14125"/>
        <dbReference type="ChEBI" id="CHEBI:15378"/>
        <dbReference type="ChEBI" id="CHEBI:16526"/>
        <dbReference type="ChEBI" id="CHEBI:64479"/>
        <dbReference type="ChEBI" id="CHEBI:78449"/>
        <dbReference type="ChEBI" id="CHEBI:78776"/>
        <dbReference type="ChEBI" id="CHEBI:138651"/>
    </reaction>
</comment>
<comment type="caution">
    <text evidence="18">The sequence shown here is derived from an EMBL/GenBank/DDBJ whole genome shotgun (WGS) entry which is preliminary data.</text>
</comment>
<dbReference type="PANTHER" id="PTHR11712:SF336">
    <property type="entry name" value="3-OXOACYL-[ACYL-CARRIER-PROTEIN] SYNTHASE, MITOCHONDRIAL"/>
    <property type="match status" value="1"/>
</dbReference>
<evidence type="ECO:0000256" key="16">
    <source>
        <dbReference type="RuleBase" id="RU003694"/>
    </source>
</evidence>
<protein>
    <recommendedName>
        <fullName evidence="4 14">3-oxoacyl-[acyl-carrier-protein] synthase 2</fullName>
        <ecNumber evidence="3 14">2.3.1.179</ecNumber>
    </recommendedName>
</protein>
<dbReference type="GO" id="GO:0004315">
    <property type="term" value="F:3-oxoacyl-[acyl-carrier-protein] synthase activity"/>
    <property type="evidence" value="ECO:0007669"/>
    <property type="project" value="UniProtKB-EC"/>
</dbReference>
<evidence type="ECO:0000256" key="14">
    <source>
        <dbReference type="PIRNR" id="PIRNR000447"/>
    </source>
</evidence>
<organism evidence="18 19">
    <name type="scientific">Microbacterium thalassium</name>
    <dbReference type="NCBI Taxonomy" id="362649"/>
    <lineage>
        <taxon>Bacteria</taxon>
        <taxon>Bacillati</taxon>
        <taxon>Actinomycetota</taxon>
        <taxon>Actinomycetes</taxon>
        <taxon>Micrococcales</taxon>
        <taxon>Microbacteriaceae</taxon>
        <taxon>Microbacterium</taxon>
    </lineage>
</organism>
<dbReference type="GO" id="GO:0006633">
    <property type="term" value="P:fatty acid biosynthetic process"/>
    <property type="evidence" value="ECO:0007669"/>
    <property type="project" value="UniProtKB-UniPathway"/>
</dbReference>
<dbReference type="InterPro" id="IPR000794">
    <property type="entry name" value="Beta-ketoacyl_synthase"/>
</dbReference>
<dbReference type="PIRSF" id="PIRSF000447">
    <property type="entry name" value="KAS_II"/>
    <property type="match status" value="1"/>
</dbReference>
<dbReference type="GO" id="GO:0005829">
    <property type="term" value="C:cytosol"/>
    <property type="evidence" value="ECO:0007669"/>
    <property type="project" value="TreeGrafter"/>
</dbReference>
<reference evidence="18 19" key="1">
    <citation type="submission" date="2020-08" db="EMBL/GenBank/DDBJ databases">
        <title>Sequencing the genomes of 1000 actinobacteria strains.</title>
        <authorList>
            <person name="Klenk H.-P."/>
        </authorList>
    </citation>
    <scope>NUCLEOTIDE SEQUENCE [LARGE SCALE GENOMIC DNA]</scope>
    <source>
        <strain evidence="18 19">DSM 12511</strain>
    </source>
</reference>
<comment type="similarity">
    <text evidence="2 14 16">Belongs to the thiolase-like superfamily. Beta-ketoacyl-ACP synthases family.</text>
</comment>
<dbReference type="Proteomes" id="UP000537775">
    <property type="component" value="Unassembled WGS sequence"/>
</dbReference>
<dbReference type="Gene3D" id="3.40.47.10">
    <property type="match status" value="2"/>
</dbReference>
<dbReference type="SMART" id="SM00825">
    <property type="entry name" value="PKS_KS"/>
    <property type="match status" value="1"/>
</dbReference>
<dbReference type="InterPro" id="IPR014030">
    <property type="entry name" value="Ketoacyl_synth_N"/>
</dbReference>
<feature type="active site" description="For beta-ketoacyl synthase activity" evidence="15">
    <location>
        <position position="163"/>
    </location>
</feature>
<keyword evidence="19" id="KW-1185">Reference proteome</keyword>
<evidence type="ECO:0000256" key="4">
    <source>
        <dbReference type="ARBA" id="ARBA00014657"/>
    </source>
</evidence>
<sequence length="412" mass="42652">MSTSRIVVTGVGASSPIGGTAPESWSALLDGVSGAHTLEYDWVEQYQLPVTFAAEAKVRPDTVLERPVAKRLDPASQFAMVAAMEAWADAGAPEVEPERLGVDFATGIGGVWTLLDAWDTLREKGPRRVLPMTVPMLMPNAAAGNLSLHFGARAFARTVASACASSTESIVNAVEHLRAGLADVVIAGGTESAIHPVTIASFSSMQALSRRNDDPETASRPGSIDRDGFVMGEGAAVFILETEEHARARGAKIYAAVVGGGVTADSYHITANDPEGRGAARAVQLALASAGASPDDVTHINAHATSTPVGDPNEYQALKAVFGDRIDEIPVSATKASTGHLLGGTGALEAFFTVMALQERVAPPTINITTQDPEVPFRLSGEATPLGSGDQLAISNSFGFGGHNAVAAFASV</sequence>
<keyword evidence="7" id="KW-0276">Fatty acid metabolism</keyword>
<evidence type="ECO:0000256" key="10">
    <source>
        <dbReference type="ARBA" id="ARBA00023315"/>
    </source>
</evidence>
<dbReference type="InterPro" id="IPR014031">
    <property type="entry name" value="Ketoacyl_synth_C"/>
</dbReference>
<keyword evidence="6 14" id="KW-0808">Transferase</keyword>
<evidence type="ECO:0000259" key="17">
    <source>
        <dbReference type="PROSITE" id="PS52004"/>
    </source>
</evidence>
<evidence type="ECO:0000256" key="5">
    <source>
        <dbReference type="ARBA" id="ARBA00022516"/>
    </source>
</evidence>
<comment type="function">
    <text evidence="11 14">Involved in the type II fatty acid elongation cycle. Catalyzes the elongation of a wide range of acyl-ACP by the addition of two carbons from malonyl-ACP to an acyl acceptor. Can efficiently catalyze the conversion of palmitoleoyl-ACP (cis-hexadec-9-enoyl-ACP) to cis-vaccenoyl-ACP (cis-octadec-11-enoyl-ACP), an essential step in the thermal regulation of fatty acid composition.</text>
</comment>
<keyword evidence="8" id="KW-0443">Lipid metabolism</keyword>
<dbReference type="UniPathway" id="UPA00094"/>
<evidence type="ECO:0000256" key="13">
    <source>
        <dbReference type="ARBA" id="ARBA00047659"/>
    </source>
</evidence>
<dbReference type="FunFam" id="3.40.47.10:FF:000018">
    <property type="entry name" value="3-oxoacyl-[acyl-carrier-protein] synthase 2"/>
    <property type="match status" value="1"/>
</dbReference>
<comment type="pathway">
    <text evidence="1 14">Lipid metabolism; fatty acid biosynthesis.</text>
</comment>
<dbReference type="Pfam" id="PF00109">
    <property type="entry name" value="ketoacyl-synt"/>
    <property type="match status" value="1"/>
</dbReference>
<dbReference type="PROSITE" id="PS52004">
    <property type="entry name" value="KS3_2"/>
    <property type="match status" value="1"/>
</dbReference>
<dbReference type="PANTHER" id="PTHR11712">
    <property type="entry name" value="POLYKETIDE SYNTHASE-RELATED"/>
    <property type="match status" value="1"/>
</dbReference>
<name>A0A7X0KVD0_9MICO</name>
<dbReference type="Pfam" id="PF02801">
    <property type="entry name" value="Ketoacyl-synt_C"/>
    <property type="match status" value="1"/>
</dbReference>
<dbReference type="NCBIfam" id="NF005589">
    <property type="entry name" value="PRK07314.1"/>
    <property type="match status" value="1"/>
</dbReference>
<keyword evidence="5 14" id="KW-0444">Lipid biosynthesis</keyword>
<evidence type="ECO:0000256" key="1">
    <source>
        <dbReference type="ARBA" id="ARBA00005194"/>
    </source>
</evidence>
<evidence type="ECO:0000313" key="19">
    <source>
        <dbReference type="Proteomes" id="UP000537775"/>
    </source>
</evidence>
<dbReference type="RefSeq" id="WP_184751081.1">
    <property type="nucleotide sequence ID" value="NZ_BAAAJR010000005.1"/>
</dbReference>
<evidence type="ECO:0000256" key="12">
    <source>
        <dbReference type="ARBA" id="ARBA00047318"/>
    </source>
</evidence>
<dbReference type="SUPFAM" id="SSF53901">
    <property type="entry name" value="Thiolase-like"/>
    <property type="match status" value="2"/>
</dbReference>
<evidence type="ECO:0000256" key="3">
    <source>
        <dbReference type="ARBA" id="ARBA00012356"/>
    </source>
</evidence>
<dbReference type="CDD" id="cd00834">
    <property type="entry name" value="KAS_I_II"/>
    <property type="match status" value="1"/>
</dbReference>
<evidence type="ECO:0000256" key="2">
    <source>
        <dbReference type="ARBA" id="ARBA00008467"/>
    </source>
</evidence>
<accession>A0A7X0KVD0</accession>
<proteinExistence type="inferred from homology"/>